<gene>
    <name evidence="2" type="ORF">C7M84_014809</name>
</gene>
<organism evidence="2 3">
    <name type="scientific">Penaeus vannamei</name>
    <name type="common">Whiteleg shrimp</name>
    <name type="synonym">Litopenaeus vannamei</name>
    <dbReference type="NCBI Taxonomy" id="6689"/>
    <lineage>
        <taxon>Eukaryota</taxon>
        <taxon>Metazoa</taxon>
        <taxon>Ecdysozoa</taxon>
        <taxon>Arthropoda</taxon>
        <taxon>Crustacea</taxon>
        <taxon>Multicrustacea</taxon>
        <taxon>Malacostraca</taxon>
        <taxon>Eumalacostraca</taxon>
        <taxon>Eucarida</taxon>
        <taxon>Decapoda</taxon>
        <taxon>Dendrobranchiata</taxon>
        <taxon>Penaeoidea</taxon>
        <taxon>Penaeidae</taxon>
        <taxon>Penaeus</taxon>
    </lineage>
</organism>
<dbReference type="InterPro" id="IPR023213">
    <property type="entry name" value="CAT-like_dom_sf"/>
</dbReference>
<dbReference type="Gene3D" id="1.20.1250.20">
    <property type="entry name" value="MFS general substrate transporter like domains"/>
    <property type="match status" value="1"/>
</dbReference>
<feature type="transmembrane region" description="Helical" evidence="1">
    <location>
        <begin position="20"/>
        <end position="46"/>
    </location>
</feature>
<dbReference type="SUPFAM" id="SSF103473">
    <property type="entry name" value="MFS general substrate transporter"/>
    <property type="match status" value="1"/>
</dbReference>
<dbReference type="AlphaFoldDB" id="A0A423SSE9"/>
<comment type="caution">
    <text evidence="2">The sequence shown here is derived from an EMBL/GenBank/DDBJ whole genome shotgun (WGS) entry which is preliminary data.</text>
</comment>
<dbReference type="PANTHER" id="PTHR28037:SF1">
    <property type="entry name" value="ALCOHOL O-ACETYLTRANSFERASE 1-RELATED"/>
    <property type="match status" value="1"/>
</dbReference>
<accession>A0A423SSE9</accession>
<dbReference type="Gene3D" id="3.30.559.10">
    <property type="entry name" value="Chloramphenicol acetyltransferase-like domain"/>
    <property type="match status" value="1"/>
</dbReference>
<dbReference type="PANTHER" id="PTHR28037">
    <property type="entry name" value="ALCOHOL O-ACETYLTRANSFERASE 1-RELATED"/>
    <property type="match status" value="1"/>
</dbReference>
<keyword evidence="1" id="KW-0472">Membrane</keyword>
<keyword evidence="3" id="KW-1185">Reference proteome</keyword>
<dbReference type="EMBL" id="QCYY01002846">
    <property type="protein sequence ID" value="ROT67115.1"/>
    <property type="molecule type" value="Genomic_DNA"/>
</dbReference>
<evidence type="ECO:0000313" key="2">
    <source>
        <dbReference type="EMBL" id="ROT67115.1"/>
    </source>
</evidence>
<keyword evidence="1" id="KW-1133">Transmembrane helix</keyword>
<dbReference type="Gene3D" id="3.30.559.30">
    <property type="entry name" value="Nonribosomal peptide synthetase, condensation domain"/>
    <property type="match status" value="1"/>
</dbReference>
<protein>
    <submittedName>
        <fullName evidence="2">Organic cation transporter protein</fullName>
    </submittedName>
</protein>
<sequence length="669" mass="74540">MTPSGLSVWSVSDELGEMGISWLVTTMIMIGKLAITAAYMILYFHANELFPTEVRQRGMSTCAMVAKIGSITVPFLVEILVPSDRGAARNLRGAALVRGWDHVPAAGDSRGRHEGHRRGAGRLGCSRDRAAKRGQTVSATWDARFISLSHHNIPLVSEMISTTLAVTSHLTRRSTCSFHRLVCSSYLSKAPFSASCGRCMEQSAMRDEQKQDFKWLWPVYKEMELYIAGHNAGSKQTGCICRYNTKKPLTVDHVVTALKHFQRKLPNYRIFTKERDGELWACEAPDPELDFKVSEGAAVRDMMAEMMSSPLGSERPPLWKARLVPVPDEARCCHPEVKAAFPHQYDFVFLPHHAISDGSSMTVTMRNLTSLLDDVIAGRTVEDDKPLGILADYTEVSELDAAVERELEEDPERFRALKEETLACDTAPIILKAFPPPGGKPATRCVFRNVEQDVLARFRSACKANGVSFNSGFEAVINTALVEMVRDAGVEGEAHSISINLATDLRRYMKPRPLPILGLFARPTVHRIQTPVSVRSRFWDYTKELHRKVTGLLSSSEAFSQDVVRRLTLPPVSAEEYYAGPPLPLRDYGLTNLGDFTARIPGTGDHLQLTDITMFAAIHLSVYMMLHQIYTFRGFSPYTLSYDTSYMTEHTASMLADAVLELLGEFGRP</sequence>
<keyword evidence="1" id="KW-0812">Transmembrane</keyword>
<reference evidence="2 3" key="1">
    <citation type="submission" date="2018-04" db="EMBL/GenBank/DDBJ databases">
        <authorList>
            <person name="Zhang X."/>
            <person name="Yuan J."/>
            <person name="Li F."/>
            <person name="Xiang J."/>
        </authorList>
    </citation>
    <scope>NUCLEOTIDE SEQUENCE [LARGE SCALE GENOMIC DNA]</scope>
    <source>
        <tissue evidence="2">Muscle</tissue>
    </source>
</reference>
<dbReference type="InterPro" id="IPR052058">
    <property type="entry name" value="Alcohol_O-acetyltransferase"/>
</dbReference>
<dbReference type="InterPro" id="IPR036259">
    <property type="entry name" value="MFS_trans_sf"/>
</dbReference>
<dbReference type="SUPFAM" id="SSF52777">
    <property type="entry name" value="CoA-dependent acyltransferases"/>
    <property type="match status" value="2"/>
</dbReference>
<evidence type="ECO:0000313" key="3">
    <source>
        <dbReference type="Proteomes" id="UP000283509"/>
    </source>
</evidence>
<dbReference type="OrthoDB" id="6347053at2759"/>
<proteinExistence type="predicted"/>
<dbReference type="Proteomes" id="UP000283509">
    <property type="component" value="Unassembled WGS sequence"/>
</dbReference>
<reference evidence="2 3" key="2">
    <citation type="submission" date="2019-01" db="EMBL/GenBank/DDBJ databases">
        <title>The decoding of complex shrimp genome reveals the adaptation for benthos swimmer, frequently molting mechanism and breeding impact on genome.</title>
        <authorList>
            <person name="Sun Y."/>
            <person name="Gao Y."/>
            <person name="Yu Y."/>
        </authorList>
    </citation>
    <scope>NUCLEOTIDE SEQUENCE [LARGE SCALE GENOMIC DNA]</scope>
    <source>
        <tissue evidence="2">Muscle</tissue>
    </source>
</reference>
<evidence type="ECO:0000256" key="1">
    <source>
        <dbReference type="SAM" id="Phobius"/>
    </source>
</evidence>
<feature type="transmembrane region" description="Helical" evidence="1">
    <location>
        <begin position="58"/>
        <end position="77"/>
    </location>
</feature>
<name>A0A423SSE9_PENVA</name>